<dbReference type="InterPro" id="IPR036052">
    <property type="entry name" value="TrpB-like_PALP_sf"/>
</dbReference>
<comment type="subunit">
    <text evidence="4 11">Tetramer of two alpha and two beta chains.</text>
</comment>
<proteinExistence type="inferred from homology"/>
<evidence type="ECO:0000256" key="4">
    <source>
        <dbReference type="ARBA" id="ARBA00011270"/>
    </source>
</evidence>
<dbReference type="InterPro" id="IPR006654">
    <property type="entry name" value="Trp_synth_beta"/>
</dbReference>
<evidence type="ECO:0000256" key="10">
    <source>
        <dbReference type="ARBA" id="ARBA00049047"/>
    </source>
</evidence>
<evidence type="ECO:0000256" key="1">
    <source>
        <dbReference type="ARBA" id="ARBA00001933"/>
    </source>
</evidence>
<dbReference type="PANTHER" id="PTHR48077:SF3">
    <property type="entry name" value="TRYPTOPHAN SYNTHASE"/>
    <property type="match status" value="1"/>
</dbReference>
<keyword evidence="5 11" id="KW-0028">Amino-acid biosynthesis</keyword>
<evidence type="ECO:0000256" key="2">
    <source>
        <dbReference type="ARBA" id="ARBA00004733"/>
    </source>
</evidence>
<evidence type="ECO:0000313" key="14">
    <source>
        <dbReference type="Proteomes" id="UP001595190"/>
    </source>
</evidence>
<dbReference type="Gene3D" id="3.40.50.1100">
    <property type="match status" value="2"/>
</dbReference>
<keyword evidence="8 11" id="KW-0057">Aromatic amino acid biosynthesis</keyword>
<dbReference type="EMBL" id="JBHGPK010000018">
    <property type="protein sequence ID" value="MFC2253386.1"/>
    <property type="molecule type" value="Genomic_DNA"/>
</dbReference>
<comment type="function">
    <text evidence="11">The beta subunit is responsible for the synthesis of L-tryptophan from indole and L-serine.</text>
</comment>
<evidence type="ECO:0000256" key="8">
    <source>
        <dbReference type="ARBA" id="ARBA00023141"/>
    </source>
</evidence>
<keyword evidence="7 11" id="KW-0663">Pyridoxal phosphate</keyword>
<dbReference type="SUPFAM" id="SSF53686">
    <property type="entry name" value="Tryptophan synthase beta subunit-like PLP-dependent enzymes"/>
    <property type="match status" value="1"/>
</dbReference>
<dbReference type="InterPro" id="IPR023026">
    <property type="entry name" value="Trp_synth_beta/beta-like"/>
</dbReference>
<comment type="pathway">
    <text evidence="2 11">Amino-acid biosynthesis; L-tryptophan biosynthesis; L-tryptophan from chorismate: step 5/5.</text>
</comment>
<dbReference type="Pfam" id="PF00291">
    <property type="entry name" value="PALP"/>
    <property type="match status" value="1"/>
</dbReference>
<dbReference type="EC" id="4.2.1.20" evidence="11"/>
<comment type="cofactor">
    <cofactor evidence="1 11">
        <name>pyridoxal 5'-phosphate</name>
        <dbReference type="ChEBI" id="CHEBI:597326"/>
    </cofactor>
</comment>
<evidence type="ECO:0000256" key="7">
    <source>
        <dbReference type="ARBA" id="ARBA00022898"/>
    </source>
</evidence>
<comment type="caution">
    <text evidence="13">The sequence shown here is derived from an EMBL/GenBank/DDBJ whole genome shotgun (WGS) entry which is preliminary data.</text>
</comment>
<dbReference type="CDD" id="cd06446">
    <property type="entry name" value="Trp-synth_B"/>
    <property type="match status" value="1"/>
</dbReference>
<evidence type="ECO:0000313" key="13">
    <source>
        <dbReference type="EMBL" id="MFC2253386.1"/>
    </source>
</evidence>
<evidence type="ECO:0000256" key="3">
    <source>
        <dbReference type="ARBA" id="ARBA00009982"/>
    </source>
</evidence>
<sequence>MTETPKLNSFRNGPDERGHFGQFGGRFVAETLMPLILSLEEAYKQAKADPAFHKEMAGHLSTYVGRPSPLYFAERLTEHFGGAKIYLKREELNHTGSHKVNNVLGQIMLARRMGKPRIIAETGAGQHGVATATLCARFGLKCVVYMGAVDVARQAPNVFRMKMLGAEVIPVQSGSKTLKDAMNEALRDWVTNVHDTFYCIGTVAGPHPYPGMVRDFQSIIGRETREQMMEAEGRLPDSVIACIGGGSNAMGLFHPFLDDPSVEIIGVEAAGHGLTSLHAASIAGGRPGVLHGNRTYLLMDADGQIEEAHSISAGLDYPGIGPEHSWLHEVGRATYMSATDQEALDAFQLLSRLEGIIPALESAHALARVAELAPKRPKDHLMVVSLSGRGDKDVPQVAEILGTSL</sequence>
<dbReference type="InterPro" id="IPR006653">
    <property type="entry name" value="Trp_synth_b_CS"/>
</dbReference>
<protein>
    <recommendedName>
        <fullName evidence="11">Tryptophan synthase beta chain</fullName>
        <ecNumber evidence="11">4.2.1.20</ecNumber>
    </recommendedName>
</protein>
<evidence type="ECO:0000256" key="5">
    <source>
        <dbReference type="ARBA" id="ARBA00022605"/>
    </source>
</evidence>
<gene>
    <name evidence="11 13" type="primary">trpB</name>
    <name evidence="13" type="ORF">ACETRX_27340</name>
</gene>
<dbReference type="PROSITE" id="PS00168">
    <property type="entry name" value="TRP_SYNTHASE_BETA"/>
    <property type="match status" value="1"/>
</dbReference>
<feature type="domain" description="Tryptophan synthase beta chain-like PALP" evidence="12">
    <location>
        <begin position="64"/>
        <end position="388"/>
    </location>
</feature>
<comment type="similarity">
    <text evidence="3 11">Belongs to the TrpB family.</text>
</comment>
<name>A0ABV6ZMK4_9HYPH</name>
<dbReference type="NCBIfam" id="TIGR00263">
    <property type="entry name" value="trpB"/>
    <property type="match status" value="1"/>
</dbReference>
<organism evidence="13 14">
    <name type="scientific">Labrys neptuniae</name>
    <dbReference type="NCBI Taxonomy" id="376174"/>
    <lineage>
        <taxon>Bacteria</taxon>
        <taxon>Pseudomonadati</taxon>
        <taxon>Pseudomonadota</taxon>
        <taxon>Alphaproteobacteria</taxon>
        <taxon>Hyphomicrobiales</taxon>
        <taxon>Xanthobacteraceae</taxon>
        <taxon>Labrys</taxon>
    </lineage>
</organism>
<reference evidence="13 14" key="1">
    <citation type="submission" date="2024-09" db="EMBL/GenBank/DDBJ databases">
        <title>Description of Labrys sedimenti sp. nov., isolated from a diclofenac-degrading enrichment culture, and genome-based reclassification of Labrys portucalensis as a later heterotypic synonym of Labrys neptuniae.</title>
        <authorList>
            <person name="Tancsics A."/>
            <person name="Csepanyi A."/>
        </authorList>
    </citation>
    <scope>NUCLEOTIDE SEQUENCE [LARGE SCALE GENOMIC DNA]</scope>
    <source>
        <strain evidence="13 14">LMG 23412</strain>
    </source>
</reference>
<dbReference type="GO" id="GO:0004834">
    <property type="term" value="F:tryptophan synthase activity"/>
    <property type="evidence" value="ECO:0007669"/>
    <property type="project" value="UniProtKB-EC"/>
</dbReference>
<accession>A0ABV6ZMK4</accession>
<dbReference type="HAMAP" id="MF_00133">
    <property type="entry name" value="Trp_synth_beta"/>
    <property type="match status" value="1"/>
</dbReference>
<dbReference type="PIRSF" id="PIRSF001413">
    <property type="entry name" value="Trp_syn_beta"/>
    <property type="match status" value="1"/>
</dbReference>
<evidence type="ECO:0000256" key="11">
    <source>
        <dbReference type="HAMAP-Rule" id="MF_00133"/>
    </source>
</evidence>
<evidence type="ECO:0000259" key="12">
    <source>
        <dbReference type="Pfam" id="PF00291"/>
    </source>
</evidence>
<keyword evidence="6 11" id="KW-0822">Tryptophan biosynthesis</keyword>
<comment type="catalytic activity">
    <reaction evidence="10 11">
        <text>(1S,2R)-1-C-(indol-3-yl)glycerol 3-phosphate + L-serine = D-glyceraldehyde 3-phosphate + L-tryptophan + H2O</text>
        <dbReference type="Rhea" id="RHEA:10532"/>
        <dbReference type="ChEBI" id="CHEBI:15377"/>
        <dbReference type="ChEBI" id="CHEBI:33384"/>
        <dbReference type="ChEBI" id="CHEBI:57912"/>
        <dbReference type="ChEBI" id="CHEBI:58866"/>
        <dbReference type="ChEBI" id="CHEBI:59776"/>
        <dbReference type="EC" id="4.2.1.20"/>
    </reaction>
</comment>
<dbReference type="Proteomes" id="UP001595190">
    <property type="component" value="Unassembled WGS sequence"/>
</dbReference>
<dbReference type="PANTHER" id="PTHR48077">
    <property type="entry name" value="TRYPTOPHAN SYNTHASE-RELATED"/>
    <property type="match status" value="1"/>
</dbReference>
<evidence type="ECO:0000256" key="9">
    <source>
        <dbReference type="ARBA" id="ARBA00023239"/>
    </source>
</evidence>
<dbReference type="InterPro" id="IPR001926">
    <property type="entry name" value="TrpB-like_PALP"/>
</dbReference>
<keyword evidence="9 11" id="KW-0456">Lyase</keyword>
<dbReference type="RefSeq" id="WP_394314182.1">
    <property type="nucleotide sequence ID" value="NZ_JBHGPK010000018.1"/>
</dbReference>
<feature type="modified residue" description="N6-(pyridoxal phosphate)lysine" evidence="11">
    <location>
        <position position="99"/>
    </location>
</feature>
<evidence type="ECO:0000256" key="6">
    <source>
        <dbReference type="ARBA" id="ARBA00022822"/>
    </source>
</evidence>